<dbReference type="PANTHER" id="PTHR30007">
    <property type="entry name" value="PHP DOMAIN PROTEIN"/>
    <property type="match status" value="1"/>
</dbReference>
<feature type="domain" description="Transposase IS4-like" evidence="1">
    <location>
        <begin position="127"/>
        <end position="207"/>
    </location>
</feature>
<dbReference type="PANTHER" id="PTHR30007:SF1">
    <property type="entry name" value="BLR1914 PROTEIN"/>
    <property type="match status" value="1"/>
</dbReference>
<dbReference type="RefSeq" id="WP_052234774.1">
    <property type="nucleotide sequence ID" value="NZ_JSAM01000039.1"/>
</dbReference>
<evidence type="ECO:0000313" key="3">
    <source>
        <dbReference type="EMBL" id="KIA78119.1"/>
    </source>
</evidence>
<gene>
    <name evidence="3" type="ORF">DB43_EU00030</name>
</gene>
<organism evidence="3 4">
    <name type="scientific">Parachlamydia acanthamoebae</name>
    <dbReference type="NCBI Taxonomy" id="83552"/>
    <lineage>
        <taxon>Bacteria</taxon>
        <taxon>Pseudomonadati</taxon>
        <taxon>Chlamydiota</taxon>
        <taxon>Chlamydiia</taxon>
        <taxon>Parachlamydiales</taxon>
        <taxon>Parachlamydiaceae</taxon>
        <taxon>Parachlamydia</taxon>
    </lineage>
</organism>
<evidence type="ECO:0000313" key="4">
    <source>
        <dbReference type="Proteomes" id="UP000031307"/>
    </source>
</evidence>
<evidence type="ECO:0000259" key="1">
    <source>
        <dbReference type="Pfam" id="PF01609"/>
    </source>
</evidence>
<accession>A0A0C1EPE9</accession>
<dbReference type="GO" id="GO:0004803">
    <property type="term" value="F:transposase activity"/>
    <property type="evidence" value="ECO:0007669"/>
    <property type="project" value="InterPro"/>
</dbReference>
<dbReference type="AlphaFoldDB" id="A0A0C1EPE9"/>
<dbReference type="NCBIfam" id="NF033580">
    <property type="entry name" value="transpos_IS5_3"/>
    <property type="match status" value="1"/>
</dbReference>
<comment type="caution">
    <text evidence="3">The sequence shown here is derived from an EMBL/GenBank/DDBJ whole genome shotgun (WGS) entry which is preliminary data.</text>
</comment>
<sequence length="220" mass="24690">MTKGRFSGLTDTQWQVIEPLLPKEPEKRGKGSPHAPWRPICNTILWILITGSRWCDIPKGAQWGSRTGSHRWLGRWQTNGTLDRIQTTLIETAELAGKLNWERLAANVFFPRGKGGGEEIEYGFKGKGTTTHLLVDGNGSPVVFTSTPANGDECKQVEPLLDRVHKHIVDLSNTGIIPILEADKGYDAESLRDKLLRRRIFPGICRRKKPGKEAEKLKLF</sequence>
<evidence type="ECO:0000259" key="2">
    <source>
        <dbReference type="Pfam" id="PF13340"/>
    </source>
</evidence>
<dbReference type="InterPro" id="IPR002559">
    <property type="entry name" value="Transposase_11"/>
</dbReference>
<name>A0A0C1EPE9_9BACT</name>
<dbReference type="GO" id="GO:0003677">
    <property type="term" value="F:DNA binding"/>
    <property type="evidence" value="ECO:0007669"/>
    <property type="project" value="InterPro"/>
</dbReference>
<proteinExistence type="predicted"/>
<dbReference type="Proteomes" id="UP000031307">
    <property type="component" value="Unassembled WGS sequence"/>
</dbReference>
<dbReference type="GO" id="GO:0006313">
    <property type="term" value="P:DNA transposition"/>
    <property type="evidence" value="ECO:0007669"/>
    <property type="project" value="InterPro"/>
</dbReference>
<protein>
    <submittedName>
        <fullName evidence="3">Uncharacterized protein</fullName>
    </submittedName>
</protein>
<feature type="domain" description="Insertion element IS402-like" evidence="2">
    <location>
        <begin position="9"/>
        <end position="85"/>
    </location>
</feature>
<dbReference type="InterPro" id="IPR025161">
    <property type="entry name" value="IS402-like_dom"/>
</dbReference>
<reference evidence="3 4" key="1">
    <citation type="journal article" date="2014" name="Mol. Biol. Evol.">
        <title>Massive expansion of Ubiquitination-related gene families within the Chlamydiae.</title>
        <authorList>
            <person name="Domman D."/>
            <person name="Collingro A."/>
            <person name="Lagkouvardos I."/>
            <person name="Gehre L."/>
            <person name="Weinmaier T."/>
            <person name="Rattei T."/>
            <person name="Subtil A."/>
            <person name="Horn M."/>
        </authorList>
    </citation>
    <scope>NUCLEOTIDE SEQUENCE [LARGE SCALE GENOMIC DNA]</scope>
    <source>
        <strain evidence="3 4">OEW1</strain>
    </source>
</reference>
<dbReference type="EMBL" id="JSAM01000039">
    <property type="protein sequence ID" value="KIA78119.1"/>
    <property type="molecule type" value="Genomic_DNA"/>
</dbReference>
<dbReference type="Pfam" id="PF01609">
    <property type="entry name" value="DDE_Tnp_1"/>
    <property type="match status" value="1"/>
</dbReference>
<dbReference type="PATRIC" id="fig|83552.4.peg.686"/>
<dbReference type="Pfam" id="PF13340">
    <property type="entry name" value="DUF4096"/>
    <property type="match status" value="1"/>
</dbReference>